<dbReference type="Pfam" id="PF00174">
    <property type="entry name" value="Oxidored_molyb"/>
    <property type="match status" value="1"/>
</dbReference>
<feature type="region of interest" description="Disordered" evidence="1">
    <location>
        <begin position="483"/>
        <end position="514"/>
    </location>
</feature>
<dbReference type="PANTHER" id="PTHR19372:SF7">
    <property type="entry name" value="SULFITE OXIDASE, MITOCHONDRIAL"/>
    <property type="match status" value="1"/>
</dbReference>
<evidence type="ECO:0000256" key="2">
    <source>
        <dbReference type="SAM" id="Phobius"/>
    </source>
</evidence>
<feature type="transmembrane region" description="Helical" evidence="2">
    <location>
        <begin position="101"/>
        <end position="118"/>
    </location>
</feature>
<proteinExistence type="predicted"/>
<dbReference type="GO" id="GO:0030151">
    <property type="term" value="F:molybdenum ion binding"/>
    <property type="evidence" value="ECO:0007669"/>
    <property type="project" value="InterPro"/>
</dbReference>
<dbReference type="GO" id="GO:0043546">
    <property type="term" value="F:molybdopterin cofactor binding"/>
    <property type="evidence" value="ECO:0007669"/>
    <property type="project" value="TreeGrafter"/>
</dbReference>
<evidence type="ECO:0000259" key="4">
    <source>
        <dbReference type="Pfam" id="PF03404"/>
    </source>
</evidence>
<dbReference type="Pfam" id="PF03404">
    <property type="entry name" value="Mo-co_dimer"/>
    <property type="match status" value="1"/>
</dbReference>
<sequence length="514" mass="55420">MTPTTRLASHTPVRWRLVTAAIAAIAAISGSFAVSGLTPAFVGEPASTFVVDTTPAVVVNTVLETLGPLAQPASFLLALAIVTALLTATVLLALEIEVTAEIQYLAVPLTALSVWLLAAGTTGAALAAVAPALTATAVVGVVEYAAAHDPLSVRRDRTPDRAKRATLQAGFGTLSLAGIAYVAGRRRTPDSSVPYLEGESRPPLGERTLLREAESEAFDLPDAPGLVSEIGSFYTVDINTIDPIVEADDWRLSITGAVGDELTIDYDELRDRPTERFFSTLRCVGEGLNDREMDTAVWTGVPVSELLEDCDPDSAATVAVVHAVDGYWNTITRDELERSSLVYGMNGRVLPREHGHPVRLIVPGNWGEVNVKWVTEIELAREDRDGYWEERGWDSTGEVRTVAKLWSVDRHEDGRVTVGGHAYAGRRGVDAVEVSTDGGETWTDADLSADLSNESDLEAPDVWRQWRYTWEPPDESDVVVRAIDGEGRLQPEDESGSKPDGASGWVSRTIRTNP</sequence>
<dbReference type="SUPFAM" id="SSF81296">
    <property type="entry name" value="E set domains"/>
    <property type="match status" value="1"/>
</dbReference>
<feature type="domain" description="Moybdenum cofactor oxidoreductase dimerisation" evidence="4">
    <location>
        <begin position="411"/>
        <end position="493"/>
    </location>
</feature>
<evidence type="ECO:0000259" key="3">
    <source>
        <dbReference type="Pfam" id="PF00174"/>
    </source>
</evidence>
<dbReference type="Gene3D" id="3.90.420.10">
    <property type="entry name" value="Oxidoreductase, molybdopterin-binding domain"/>
    <property type="match status" value="1"/>
</dbReference>
<keyword evidence="2" id="KW-1133">Transmembrane helix</keyword>
<protein>
    <submittedName>
        <fullName evidence="5">Molybdopterin-dependent oxidoreductase</fullName>
    </submittedName>
</protein>
<dbReference type="InterPro" id="IPR005066">
    <property type="entry name" value="MoCF_OxRdtse_dimer"/>
</dbReference>
<feature type="transmembrane region" description="Helical" evidence="2">
    <location>
        <begin position="73"/>
        <end position="94"/>
    </location>
</feature>
<dbReference type="AlphaFoldDB" id="A0AAP3E280"/>
<evidence type="ECO:0000313" key="5">
    <source>
        <dbReference type="EMBL" id="MCU4742371.1"/>
    </source>
</evidence>
<dbReference type="Gene3D" id="2.60.40.650">
    <property type="match status" value="1"/>
</dbReference>
<dbReference type="InterPro" id="IPR036374">
    <property type="entry name" value="OxRdtase_Mopterin-bd_sf"/>
</dbReference>
<keyword evidence="2" id="KW-0812">Transmembrane</keyword>
<dbReference type="Proteomes" id="UP001321018">
    <property type="component" value="Unassembled WGS sequence"/>
</dbReference>
<name>A0AAP3E280_9EURY</name>
<dbReference type="EMBL" id="JAOPKA010000007">
    <property type="protein sequence ID" value="MCU4742371.1"/>
    <property type="molecule type" value="Genomic_DNA"/>
</dbReference>
<comment type="caution">
    <text evidence="5">The sequence shown here is derived from an EMBL/GenBank/DDBJ whole genome shotgun (WGS) entry which is preliminary data.</text>
</comment>
<gene>
    <name evidence="5" type="ORF">OB960_13295</name>
</gene>
<feature type="compositionally biased region" description="Basic and acidic residues" evidence="1">
    <location>
        <begin position="483"/>
        <end position="497"/>
    </location>
</feature>
<dbReference type="RefSeq" id="WP_338004191.1">
    <property type="nucleotide sequence ID" value="NZ_JAOPKA010000007.1"/>
</dbReference>
<feature type="transmembrane region" description="Helical" evidence="2">
    <location>
        <begin position="124"/>
        <end position="145"/>
    </location>
</feature>
<evidence type="ECO:0000256" key="1">
    <source>
        <dbReference type="SAM" id="MobiDB-lite"/>
    </source>
</evidence>
<accession>A0AAP3E280</accession>
<keyword evidence="2" id="KW-0472">Membrane</keyword>
<dbReference type="InterPro" id="IPR014756">
    <property type="entry name" value="Ig_E-set"/>
</dbReference>
<dbReference type="InterPro" id="IPR000572">
    <property type="entry name" value="OxRdtase_Mopterin-bd_dom"/>
</dbReference>
<feature type="transmembrane region" description="Helical" evidence="2">
    <location>
        <begin position="165"/>
        <end position="184"/>
    </location>
</feature>
<dbReference type="GO" id="GO:0006790">
    <property type="term" value="P:sulfur compound metabolic process"/>
    <property type="evidence" value="ECO:0007669"/>
    <property type="project" value="TreeGrafter"/>
</dbReference>
<evidence type="ECO:0000313" key="6">
    <source>
        <dbReference type="Proteomes" id="UP001321018"/>
    </source>
</evidence>
<dbReference type="SUPFAM" id="SSF56524">
    <property type="entry name" value="Oxidoreductase molybdopterin-binding domain"/>
    <property type="match status" value="1"/>
</dbReference>
<organism evidence="5 6">
    <name type="scientific">Natronoglomus mannanivorans</name>
    <dbReference type="NCBI Taxonomy" id="2979990"/>
    <lineage>
        <taxon>Archaea</taxon>
        <taxon>Methanobacteriati</taxon>
        <taxon>Methanobacteriota</taxon>
        <taxon>Stenosarchaea group</taxon>
        <taxon>Halobacteria</taxon>
        <taxon>Halobacteriales</taxon>
        <taxon>Natrialbaceae</taxon>
        <taxon>Natronoglomus</taxon>
    </lineage>
</organism>
<dbReference type="PANTHER" id="PTHR19372">
    <property type="entry name" value="SULFITE REDUCTASE"/>
    <property type="match status" value="1"/>
</dbReference>
<dbReference type="GO" id="GO:0008482">
    <property type="term" value="F:sulfite oxidase activity"/>
    <property type="evidence" value="ECO:0007669"/>
    <property type="project" value="TreeGrafter"/>
</dbReference>
<reference evidence="5" key="1">
    <citation type="submission" date="2022-09" db="EMBL/GenBank/DDBJ databases">
        <title>Enrichment on poylsaccharides allowed isolation of novel metabolic and taxonomic groups of Haloarchaea.</title>
        <authorList>
            <person name="Sorokin D.Y."/>
            <person name="Elcheninov A.G."/>
            <person name="Khizhniak T.V."/>
            <person name="Kolganova T.V."/>
            <person name="Kublanov I.V."/>
        </authorList>
    </citation>
    <scope>NUCLEOTIDE SEQUENCE</scope>
    <source>
        <strain evidence="5">AArc-xg1-1</strain>
    </source>
</reference>
<feature type="domain" description="Oxidoreductase molybdopterin-binding" evidence="3">
    <location>
        <begin position="243"/>
        <end position="388"/>
    </location>
</feature>
<dbReference type="GO" id="GO:0020037">
    <property type="term" value="F:heme binding"/>
    <property type="evidence" value="ECO:0007669"/>
    <property type="project" value="TreeGrafter"/>
</dbReference>